<organism evidence="3 4">
    <name type="scientific">Pseudosporangium ferrugineum</name>
    <dbReference type="NCBI Taxonomy" id="439699"/>
    <lineage>
        <taxon>Bacteria</taxon>
        <taxon>Bacillati</taxon>
        <taxon>Actinomycetota</taxon>
        <taxon>Actinomycetes</taxon>
        <taxon>Micromonosporales</taxon>
        <taxon>Micromonosporaceae</taxon>
        <taxon>Pseudosporangium</taxon>
    </lineage>
</organism>
<dbReference type="EMBL" id="PVZG01000014">
    <property type="protein sequence ID" value="PRY23940.1"/>
    <property type="molecule type" value="Genomic_DNA"/>
</dbReference>
<dbReference type="Proteomes" id="UP000239209">
    <property type="component" value="Unassembled WGS sequence"/>
</dbReference>
<evidence type="ECO:0000256" key="2">
    <source>
        <dbReference type="SAM" id="Phobius"/>
    </source>
</evidence>
<comment type="caution">
    <text evidence="3">The sequence shown here is derived from an EMBL/GenBank/DDBJ whole genome shotgun (WGS) entry which is preliminary data.</text>
</comment>
<evidence type="ECO:0000313" key="3">
    <source>
        <dbReference type="EMBL" id="PRY23940.1"/>
    </source>
</evidence>
<keyword evidence="4" id="KW-1185">Reference proteome</keyword>
<protein>
    <recommendedName>
        <fullName evidence="5">DUF4878 domain-containing protein</fullName>
    </recommendedName>
</protein>
<sequence length="216" mass="22186">MTTLGDPASGGPYPTGPAGYPVPGGAGLAVPDAPPPAPPEAQPPAPPEAQPPAPPEAQPPAPPRGPGVIPPFPAPPVEGRGRRVGLGLGLGAAVLVLVLGGGVAAAVGLTTVATNALNEQADVVVGDYLDAIRDRRYGAAYDMLCQQTRDTRSEAEFTREVSAEEPIASYDVGRFDMVQLSAPVDVTYVDGSTGRLRAYLAQNRRTGGFEVCRIEE</sequence>
<feature type="region of interest" description="Disordered" evidence="1">
    <location>
        <begin position="1"/>
        <end position="76"/>
    </location>
</feature>
<evidence type="ECO:0008006" key="5">
    <source>
        <dbReference type="Google" id="ProtNLM"/>
    </source>
</evidence>
<keyword evidence="2" id="KW-0472">Membrane</keyword>
<keyword evidence="2" id="KW-1133">Transmembrane helix</keyword>
<keyword evidence="2" id="KW-0812">Transmembrane</keyword>
<feature type="compositionally biased region" description="Low complexity" evidence="1">
    <location>
        <begin position="7"/>
        <end position="21"/>
    </location>
</feature>
<accession>A0A2T0RS57</accession>
<reference evidence="3 4" key="1">
    <citation type="submission" date="2018-03" db="EMBL/GenBank/DDBJ databases">
        <title>Genomic Encyclopedia of Archaeal and Bacterial Type Strains, Phase II (KMG-II): from individual species to whole genera.</title>
        <authorList>
            <person name="Goeker M."/>
        </authorList>
    </citation>
    <scope>NUCLEOTIDE SEQUENCE [LARGE SCALE GENOMIC DNA]</scope>
    <source>
        <strain evidence="3 4">DSM 45348</strain>
    </source>
</reference>
<proteinExistence type="predicted"/>
<dbReference type="RefSeq" id="WP_245908476.1">
    <property type="nucleotide sequence ID" value="NZ_PVZG01000014.1"/>
</dbReference>
<gene>
    <name evidence="3" type="ORF">CLV70_11472</name>
</gene>
<evidence type="ECO:0000313" key="4">
    <source>
        <dbReference type="Proteomes" id="UP000239209"/>
    </source>
</evidence>
<feature type="transmembrane region" description="Helical" evidence="2">
    <location>
        <begin position="86"/>
        <end position="109"/>
    </location>
</feature>
<dbReference type="AlphaFoldDB" id="A0A2T0RS57"/>
<evidence type="ECO:0000256" key="1">
    <source>
        <dbReference type="SAM" id="MobiDB-lite"/>
    </source>
</evidence>
<name>A0A2T0RS57_9ACTN</name>
<feature type="compositionally biased region" description="Pro residues" evidence="1">
    <location>
        <begin position="32"/>
        <end position="76"/>
    </location>
</feature>